<reference evidence="1 2" key="1">
    <citation type="journal article" date="2014" name="Virology">
        <title>Supersize me: Cronobacter sakazakii phage GAP32.</title>
        <authorList>
            <person name="Abbasifar R."/>
            <person name="Griffiths M.W."/>
            <person name="Sabour P.M."/>
            <person name="Ackermann H.-W."/>
            <person name="Vandersteegen K."/>
            <person name="Lavigne R."/>
            <person name="Noben J.-P."/>
            <person name="Villa A.A."/>
            <person name="Abbasifar A."/>
            <person name="Nash J.H.E."/>
            <person name="Kropinski A.M."/>
        </authorList>
    </citation>
    <scope>NUCLEOTIDE SEQUENCE [LARGE SCALE GENOMIC DNA]</scope>
    <source>
        <strain evidence="1">GAP-32</strain>
    </source>
</reference>
<dbReference type="EMBL" id="JN882285">
    <property type="protein sequence ID" value="AFC21841.1"/>
    <property type="molecule type" value="Genomic_DNA"/>
</dbReference>
<evidence type="ECO:0000313" key="1">
    <source>
        <dbReference type="EMBL" id="AFC21841.1"/>
    </source>
</evidence>
<proteinExistence type="predicted"/>
<dbReference type="KEGG" id="vg:13994131"/>
<organism evidence="1 2">
    <name type="scientific">Cronobacter phage vB_CsaM_GAP32</name>
    <dbReference type="NCBI Taxonomy" id="1141136"/>
    <lineage>
        <taxon>Viruses</taxon>
        <taxon>Duplodnaviria</taxon>
        <taxon>Heunggongvirae</taxon>
        <taxon>Uroviricota</taxon>
        <taxon>Caudoviricetes</taxon>
        <taxon>Mimasvirus</taxon>
        <taxon>Mimasvirus GAP32</taxon>
    </lineage>
</organism>
<name>K4F6E5_9CAUD</name>
<sequence>MTKKIKPLNFRDILNKANTLIDSKPNIDTSRQGECKISVLNPTLIGYDELASIWGYERCIQIKFRDPEQLIEYQLDLLPWCMGLNYTIWNDNKNANVCKVRAVHIKYVETEEEYFQRMTQQDNSYFSMEELRDAKILMNRIYSYFDIIPVAQEQ</sequence>
<dbReference type="Proteomes" id="UP000000457">
    <property type="component" value="Segment"/>
</dbReference>
<keyword evidence="2" id="KW-1185">Reference proteome</keyword>
<dbReference type="RefSeq" id="YP_006987496.1">
    <property type="nucleotide sequence ID" value="NC_019401.1"/>
</dbReference>
<dbReference type="GeneID" id="13994131"/>
<accession>K4F6E5</accession>
<gene>
    <name evidence="1" type="ORF">GAP32_389</name>
</gene>
<evidence type="ECO:0000313" key="2">
    <source>
        <dbReference type="Proteomes" id="UP000000457"/>
    </source>
</evidence>
<protein>
    <submittedName>
        <fullName evidence="1">Uncharacterized protein</fullName>
    </submittedName>
</protein>